<name>A0AA38LM17_TAXCH</name>
<keyword evidence="4" id="KW-0132">Cell division</keyword>
<keyword evidence="3" id="KW-0963">Cytoplasm</keyword>
<dbReference type="Gene3D" id="1.20.5.1430">
    <property type="match status" value="1"/>
</dbReference>
<comment type="similarity">
    <text evidence="2">Belongs to the MAPRE family.</text>
</comment>
<dbReference type="InterPro" id="IPR036133">
    <property type="entry name" value="EB1_C_sf"/>
</dbReference>
<dbReference type="Proteomes" id="UP000824469">
    <property type="component" value="Unassembled WGS sequence"/>
</dbReference>
<dbReference type="Gene3D" id="1.10.418.10">
    <property type="entry name" value="Calponin-like domain"/>
    <property type="match status" value="1"/>
</dbReference>
<dbReference type="SUPFAM" id="SSF140612">
    <property type="entry name" value="EB1 dimerisation domain-like"/>
    <property type="match status" value="1"/>
</dbReference>
<dbReference type="Pfam" id="PF03271">
    <property type="entry name" value="EB1"/>
    <property type="match status" value="1"/>
</dbReference>
<gene>
    <name evidence="14" type="ORF">KI387_002081</name>
</gene>
<evidence type="ECO:0000256" key="1">
    <source>
        <dbReference type="ARBA" id="ARBA00004186"/>
    </source>
</evidence>
<feature type="non-terminal residue" evidence="14">
    <location>
        <position position="306"/>
    </location>
</feature>
<organism evidence="14 15">
    <name type="scientific">Taxus chinensis</name>
    <name type="common">Chinese yew</name>
    <name type="synonym">Taxus wallichiana var. chinensis</name>
    <dbReference type="NCBI Taxonomy" id="29808"/>
    <lineage>
        <taxon>Eukaryota</taxon>
        <taxon>Viridiplantae</taxon>
        <taxon>Streptophyta</taxon>
        <taxon>Embryophyta</taxon>
        <taxon>Tracheophyta</taxon>
        <taxon>Spermatophyta</taxon>
        <taxon>Pinopsida</taxon>
        <taxon>Pinidae</taxon>
        <taxon>Conifers II</taxon>
        <taxon>Cupressales</taxon>
        <taxon>Taxaceae</taxon>
        <taxon>Taxus</taxon>
    </lineage>
</organism>
<evidence type="ECO:0000313" key="15">
    <source>
        <dbReference type="Proteomes" id="UP000824469"/>
    </source>
</evidence>
<evidence type="ECO:0000256" key="7">
    <source>
        <dbReference type="ARBA" id="ARBA00023212"/>
    </source>
</evidence>
<dbReference type="OMA" id="WIKRFWD"/>
<evidence type="ECO:0000256" key="10">
    <source>
        <dbReference type="PROSITE-ProRule" id="PRU00576"/>
    </source>
</evidence>
<keyword evidence="8" id="KW-0131">Cell cycle</keyword>
<dbReference type="GO" id="GO:0005819">
    <property type="term" value="C:spindle"/>
    <property type="evidence" value="ECO:0007669"/>
    <property type="project" value="UniProtKB-SubCell"/>
</dbReference>
<evidence type="ECO:0000259" key="12">
    <source>
        <dbReference type="PROSITE" id="PS50021"/>
    </source>
</evidence>
<dbReference type="GO" id="GO:0008017">
    <property type="term" value="F:microtubule binding"/>
    <property type="evidence" value="ECO:0007669"/>
    <property type="project" value="InterPro"/>
</dbReference>
<evidence type="ECO:0000256" key="6">
    <source>
        <dbReference type="ARBA" id="ARBA00022776"/>
    </source>
</evidence>
<evidence type="ECO:0000256" key="4">
    <source>
        <dbReference type="ARBA" id="ARBA00022618"/>
    </source>
</evidence>
<evidence type="ECO:0000256" key="9">
    <source>
        <dbReference type="ARBA" id="ARBA00060413"/>
    </source>
</evidence>
<protein>
    <submittedName>
        <fullName evidence="14">Uncharacterized protein</fullName>
    </submittedName>
</protein>
<keyword evidence="6" id="KW-0498">Mitosis</keyword>
<dbReference type="GO" id="GO:0009652">
    <property type="term" value="P:thigmotropism"/>
    <property type="evidence" value="ECO:0007669"/>
    <property type="project" value="UniProtKB-ARBA"/>
</dbReference>
<proteinExistence type="inferred from homology"/>
<keyword evidence="15" id="KW-1185">Reference proteome</keyword>
<reference evidence="14 15" key="1">
    <citation type="journal article" date="2021" name="Nat. Plants">
        <title>The Taxus genome provides insights into paclitaxel biosynthesis.</title>
        <authorList>
            <person name="Xiong X."/>
            <person name="Gou J."/>
            <person name="Liao Q."/>
            <person name="Li Y."/>
            <person name="Zhou Q."/>
            <person name="Bi G."/>
            <person name="Li C."/>
            <person name="Du R."/>
            <person name="Wang X."/>
            <person name="Sun T."/>
            <person name="Guo L."/>
            <person name="Liang H."/>
            <person name="Lu P."/>
            <person name="Wu Y."/>
            <person name="Zhang Z."/>
            <person name="Ro D.K."/>
            <person name="Shang Y."/>
            <person name="Huang S."/>
            <person name="Yan J."/>
        </authorList>
    </citation>
    <scope>NUCLEOTIDE SEQUENCE [LARGE SCALE GENOMIC DNA]</scope>
    <source>
        <strain evidence="14">Ta-2019</strain>
    </source>
</reference>
<evidence type="ECO:0000313" key="14">
    <source>
        <dbReference type="EMBL" id="KAH9329973.1"/>
    </source>
</evidence>
<accession>A0AA38LM17</accession>
<dbReference type="InterPro" id="IPR036872">
    <property type="entry name" value="CH_dom_sf"/>
</dbReference>
<keyword evidence="7" id="KW-0206">Cytoskeleton</keyword>
<dbReference type="GO" id="GO:0009524">
    <property type="term" value="C:phragmoplast"/>
    <property type="evidence" value="ECO:0007669"/>
    <property type="project" value="UniProtKB-SubCell"/>
</dbReference>
<dbReference type="FunFam" id="1.10.418.10:FF:000028">
    <property type="entry name" value="RP/EB family microtubule-associated protein"/>
    <property type="match status" value="1"/>
</dbReference>
<dbReference type="PROSITE" id="PS50021">
    <property type="entry name" value="CH"/>
    <property type="match status" value="1"/>
</dbReference>
<keyword evidence="5 10" id="KW-0493">Microtubule</keyword>
<dbReference type="InterPro" id="IPR001715">
    <property type="entry name" value="CH_dom"/>
</dbReference>
<dbReference type="EMBL" id="JAHRHJ020000001">
    <property type="protein sequence ID" value="KAH9329973.1"/>
    <property type="molecule type" value="Genomic_DNA"/>
</dbReference>
<dbReference type="InterPro" id="IPR004953">
    <property type="entry name" value="EB1_C"/>
</dbReference>
<feature type="domain" description="Calponin-homology (CH)" evidence="12">
    <location>
        <begin position="1"/>
        <end position="79"/>
    </location>
</feature>
<dbReference type="GO" id="GO:0005874">
    <property type="term" value="C:microtubule"/>
    <property type="evidence" value="ECO:0007669"/>
    <property type="project" value="UniProtKB-KW"/>
</dbReference>
<dbReference type="GO" id="GO:0051301">
    <property type="term" value="P:cell division"/>
    <property type="evidence" value="ECO:0007669"/>
    <property type="project" value="UniProtKB-KW"/>
</dbReference>
<evidence type="ECO:0000256" key="2">
    <source>
        <dbReference type="ARBA" id="ARBA00010729"/>
    </source>
</evidence>
<evidence type="ECO:0000256" key="5">
    <source>
        <dbReference type="ARBA" id="ARBA00022701"/>
    </source>
</evidence>
<feature type="domain" description="EB1 C-terminal" evidence="13">
    <location>
        <begin position="164"/>
        <end position="234"/>
    </location>
</feature>
<comment type="caution">
    <text evidence="14">The sequence shown here is derived from an EMBL/GenBank/DDBJ whole genome shotgun (WGS) entry which is preliminary data.</text>
</comment>
<evidence type="ECO:0000256" key="3">
    <source>
        <dbReference type="ARBA" id="ARBA00022490"/>
    </source>
</evidence>
<evidence type="ECO:0000259" key="13">
    <source>
        <dbReference type="PROSITE" id="PS51230"/>
    </source>
</evidence>
<dbReference type="SUPFAM" id="SSF47576">
    <property type="entry name" value="Calponin-homology domain, CH-domain"/>
    <property type="match status" value="1"/>
</dbReference>
<dbReference type="InterPro" id="IPR027328">
    <property type="entry name" value="MAPRE"/>
</dbReference>
<comment type="subcellular location">
    <subcellularLocation>
        <location evidence="9">Cytoplasm</location>
        <location evidence="9">Cytoskeleton</location>
        <location evidence="9">Phragmoplast</location>
    </subcellularLocation>
    <subcellularLocation>
        <location evidence="1">Cytoplasm</location>
        <location evidence="1">Cytoskeleton</location>
        <location evidence="1">Spindle</location>
    </subcellularLocation>
</comment>
<dbReference type="AlphaFoldDB" id="A0AA38LM17"/>
<dbReference type="Pfam" id="PF00307">
    <property type="entry name" value="CH"/>
    <property type="match status" value="1"/>
</dbReference>
<sequence>AASGAVHCQLMDAAHPGVVPMHKVNFDARNEYDMINNYKVLQDVFNKLKISKHIEVSRLIKGRPLDNLEFMQWLKRYCDSVNGGIVNNYNALERRESCKGGREVNKKPGSASKHQVVSSTRRHETPVANAGHKASRTVPINAAGNAHFSSLATVEEAAYGSHPAPVVVPAQVQELNEQITELKLSVASLENERDLYYAKLRDIEILYQNQDVQNLPVVSAVQMILYAAEDSPAVIADAKAILGQQPLDLSNSNVTHKRESQKRKSLLTPDVENIANAALHVKQRRDPLADANCLDVRQGGSPLTLY</sequence>
<dbReference type="PANTHER" id="PTHR10623">
    <property type="entry name" value="MICROTUBULE-ASSOCIATED PROTEIN RP/EB FAMILY MEMBER"/>
    <property type="match status" value="1"/>
</dbReference>
<evidence type="ECO:0000256" key="11">
    <source>
        <dbReference type="SAM" id="MobiDB-lite"/>
    </source>
</evidence>
<feature type="region of interest" description="Disordered" evidence="11">
    <location>
        <begin position="100"/>
        <end position="133"/>
    </location>
</feature>
<dbReference type="PROSITE" id="PS51230">
    <property type="entry name" value="EB1_C"/>
    <property type="match status" value="1"/>
</dbReference>
<evidence type="ECO:0000256" key="8">
    <source>
        <dbReference type="ARBA" id="ARBA00023306"/>
    </source>
</evidence>